<organism evidence="4 5">
    <name type="scientific">Bosea vaviloviae</name>
    <dbReference type="NCBI Taxonomy" id="1526658"/>
    <lineage>
        <taxon>Bacteria</taxon>
        <taxon>Pseudomonadati</taxon>
        <taxon>Pseudomonadota</taxon>
        <taxon>Alphaproteobacteria</taxon>
        <taxon>Hyphomicrobiales</taxon>
        <taxon>Boseaceae</taxon>
        <taxon>Bosea</taxon>
    </lineage>
</organism>
<evidence type="ECO:0000313" key="5">
    <source>
        <dbReference type="Proteomes" id="UP000037822"/>
    </source>
</evidence>
<name>A0A0N0MB45_9HYPH</name>
<keyword evidence="5" id="KW-1185">Reference proteome</keyword>
<dbReference type="NCBIfam" id="NF005720">
    <property type="entry name" value="PRK07538.1"/>
    <property type="match status" value="1"/>
</dbReference>
<dbReference type="GO" id="GO:0071949">
    <property type="term" value="F:FAD binding"/>
    <property type="evidence" value="ECO:0007669"/>
    <property type="project" value="InterPro"/>
</dbReference>
<dbReference type="OrthoDB" id="4230779at2"/>
<accession>A0A0N0MB45</accession>
<sequence length="414" mass="45086">MKVIIVGGGIGGLTLALMLHARGIEATVYEQSGEIREVGVGINTLPHAIRELAELGLLAELDAVAIRTRELIYMNRFGQTVWRDPRGLHAGLAAPQFSIHRGRLQGVIRDAVMARLGEGALRTGRRLQGFIQDEGGVTAHFADSRRGEAGETARGDILIAADGIHSTVRAHYFPDQGPPRWNGVQMWRGACDWPLFLDGESMIIAGGMKGKLVLYPIAPGSSPQTRLTNWVVNIRTGDPAKPPPKEAWSKPGRLEDVLPFARRFTVPGVDILALIQASPGFWDYPMCDRDPLPRWTHGRVTLLGDAAHPMYPVGSNGASQAILDARCLADLLVRAEHPRQALSAYEARRLPATAEIVALNRHGGPERVIDAVEQLAPNGFDDVERVLSYARREAIVQSYAGKAGFAREQQARIG</sequence>
<evidence type="ECO:0000259" key="3">
    <source>
        <dbReference type="Pfam" id="PF01494"/>
    </source>
</evidence>
<evidence type="ECO:0000313" key="4">
    <source>
        <dbReference type="EMBL" id="KPH80466.1"/>
    </source>
</evidence>
<dbReference type="Gene3D" id="3.30.9.30">
    <property type="match status" value="1"/>
</dbReference>
<dbReference type="SUPFAM" id="SSF54373">
    <property type="entry name" value="FAD-linked reductases, C-terminal domain"/>
    <property type="match status" value="1"/>
</dbReference>
<dbReference type="AlphaFoldDB" id="A0A0N0MB45"/>
<dbReference type="Gene3D" id="3.50.50.60">
    <property type="entry name" value="FAD/NAD(P)-binding domain"/>
    <property type="match status" value="1"/>
</dbReference>
<dbReference type="InterPro" id="IPR036188">
    <property type="entry name" value="FAD/NAD-bd_sf"/>
</dbReference>
<dbReference type="Pfam" id="PF01494">
    <property type="entry name" value="FAD_binding_3"/>
    <property type="match status" value="2"/>
</dbReference>
<proteinExistence type="predicted"/>
<gene>
    <name evidence="4" type="ORF">AE618_11755</name>
</gene>
<keyword evidence="2 4" id="KW-0503">Monooxygenase</keyword>
<comment type="caution">
    <text evidence="4">The sequence shown here is derived from an EMBL/GenBank/DDBJ whole genome shotgun (WGS) entry which is preliminary data.</text>
</comment>
<reference evidence="4 5" key="1">
    <citation type="submission" date="2015-07" db="EMBL/GenBank/DDBJ databases">
        <title>Whole genome sequencing of Bosea vaviloviae isolated from cave pool.</title>
        <authorList>
            <person name="Tan N.E.H."/>
            <person name="Lee Y.P."/>
            <person name="Gan H.M."/>
            <person name="Barton H."/>
            <person name="Savka M.A."/>
        </authorList>
    </citation>
    <scope>NUCLEOTIDE SEQUENCE [LARGE SCALE GENOMIC DNA]</scope>
    <source>
        <strain evidence="4 5">SD260</strain>
    </source>
</reference>
<evidence type="ECO:0000256" key="2">
    <source>
        <dbReference type="ARBA" id="ARBA00023033"/>
    </source>
</evidence>
<dbReference type="InterPro" id="IPR050493">
    <property type="entry name" value="FAD-dep_Monooxygenase_BioMet"/>
</dbReference>
<dbReference type="EMBL" id="LGSZ01000040">
    <property type="protein sequence ID" value="KPH80466.1"/>
    <property type="molecule type" value="Genomic_DNA"/>
</dbReference>
<dbReference type="PATRIC" id="fig|1526658.3.peg.3780"/>
<keyword evidence="1" id="KW-0560">Oxidoreductase</keyword>
<dbReference type="PRINTS" id="PR00420">
    <property type="entry name" value="RNGMNOXGNASE"/>
</dbReference>
<dbReference type="SUPFAM" id="SSF51905">
    <property type="entry name" value="FAD/NAD(P)-binding domain"/>
    <property type="match status" value="1"/>
</dbReference>
<evidence type="ECO:0000256" key="1">
    <source>
        <dbReference type="ARBA" id="ARBA00023002"/>
    </source>
</evidence>
<feature type="domain" description="FAD-binding" evidence="3">
    <location>
        <begin position="2"/>
        <end position="171"/>
    </location>
</feature>
<protein>
    <submittedName>
        <fullName evidence="4">Salicylate 1-monooxygenase</fullName>
    </submittedName>
</protein>
<feature type="domain" description="FAD-binding" evidence="3">
    <location>
        <begin position="294"/>
        <end position="357"/>
    </location>
</feature>
<dbReference type="InterPro" id="IPR002938">
    <property type="entry name" value="FAD-bd"/>
</dbReference>
<dbReference type="PANTHER" id="PTHR13789:SF268">
    <property type="entry name" value="5-METHYLPHENAZINE-1-CARBOXYLATE 1-MONOOXYGENASE"/>
    <property type="match status" value="1"/>
</dbReference>
<dbReference type="RefSeq" id="WP_054209252.1">
    <property type="nucleotide sequence ID" value="NZ_LGSZ01000040.1"/>
</dbReference>
<dbReference type="GO" id="GO:0004497">
    <property type="term" value="F:monooxygenase activity"/>
    <property type="evidence" value="ECO:0007669"/>
    <property type="project" value="UniProtKB-KW"/>
</dbReference>
<dbReference type="Proteomes" id="UP000037822">
    <property type="component" value="Unassembled WGS sequence"/>
</dbReference>
<dbReference type="PANTHER" id="PTHR13789">
    <property type="entry name" value="MONOOXYGENASE"/>
    <property type="match status" value="1"/>
</dbReference>